<accession>A0A1F5Z216</accession>
<dbReference type="AlphaFoldDB" id="A0A1F5Z216"/>
<gene>
    <name evidence="1" type="ORF">A2777_06515</name>
</gene>
<dbReference type="Proteomes" id="UP000177354">
    <property type="component" value="Unassembled WGS sequence"/>
</dbReference>
<comment type="caution">
    <text evidence="1">The sequence shown here is derived from an EMBL/GenBank/DDBJ whole genome shotgun (WGS) entry which is preliminary data.</text>
</comment>
<name>A0A1F5Z216_9BACT</name>
<reference evidence="1 2" key="1">
    <citation type="journal article" date="2016" name="Nat. Commun.">
        <title>Thousands of microbial genomes shed light on interconnected biogeochemical processes in an aquifer system.</title>
        <authorList>
            <person name="Anantharaman K."/>
            <person name="Brown C.T."/>
            <person name="Hug L.A."/>
            <person name="Sharon I."/>
            <person name="Castelle C.J."/>
            <person name="Probst A.J."/>
            <person name="Thomas B.C."/>
            <person name="Singh A."/>
            <person name="Wilkins M.J."/>
            <person name="Karaoz U."/>
            <person name="Brodie E.L."/>
            <person name="Williams K.H."/>
            <person name="Hubbard S.S."/>
            <person name="Banfield J.F."/>
        </authorList>
    </citation>
    <scope>NUCLEOTIDE SEQUENCE [LARGE SCALE GENOMIC DNA]</scope>
</reference>
<protein>
    <submittedName>
        <fullName evidence="1">Uncharacterized protein</fullName>
    </submittedName>
</protein>
<dbReference type="EMBL" id="MFJF01000018">
    <property type="protein sequence ID" value="OGG06227.1"/>
    <property type="molecule type" value="Genomic_DNA"/>
</dbReference>
<proteinExistence type="predicted"/>
<sequence length="72" mass="8127">MADQSPKIGFEGKLAEIKKQLALEAKVIFDGWETSKEIQEIILGKPDWLDRHDLPHPGEIDVPATTNHPARR</sequence>
<evidence type="ECO:0000313" key="2">
    <source>
        <dbReference type="Proteomes" id="UP000177354"/>
    </source>
</evidence>
<evidence type="ECO:0000313" key="1">
    <source>
        <dbReference type="EMBL" id="OGG06227.1"/>
    </source>
</evidence>
<organism evidence="1 2">
    <name type="scientific">Candidatus Gottesmanbacteria bacterium RIFCSPHIGHO2_01_FULL_40_15</name>
    <dbReference type="NCBI Taxonomy" id="1798376"/>
    <lineage>
        <taxon>Bacteria</taxon>
        <taxon>Candidatus Gottesmaniibacteriota</taxon>
    </lineage>
</organism>